<dbReference type="Pfam" id="PF20152">
    <property type="entry name" value="DUF6534"/>
    <property type="match status" value="1"/>
</dbReference>
<evidence type="ECO:0000256" key="1">
    <source>
        <dbReference type="SAM" id="Phobius"/>
    </source>
</evidence>
<proteinExistence type="predicted"/>
<feature type="transmembrane region" description="Helical" evidence="1">
    <location>
        <begin position="140"/>
        <end position="163"/>
    </location>
</feature>
<keyword evidence="1" id="KW-1133">Transmembrane helix</keyword>
<protein>
    <recommendedName>
        <fullName evidence="2">DUF6534 domain-containing protein</fullName>
    </recommendedName>
</protein>
<name>A0AAD7BBP2_9AGAR</name>
<gene>
    <name evidence="3" type="ORF">FB45DRAFT_1105792</name>
</gene>
<dbReference type="Proteomes" id="UP001221142">
    <property type="component" value="Unassembled WGS sequence"/>
</dbReference>
<accession>A0AAD7BBP2</accession>
<organism evidence="3 4">
    <name type="scientific">Roridomyces roridus</name>
    <dbReference type="NCBI Taxonomy" id="1738132"/>
    <lineage>
        <taxon>Eukaryota</taxon>
        <taxon>Fungi</taxon>
        <taxon>Dikarya</taxon>
        <taxon>Basidiomycota</taxon>
        <taxon>Agaricomycotina</taxon>
        <taxon>Agaricomycetes</taxon>
        <taxon>Agaricomycetidae</taxon>
        <taxon>Agaricales</taxon>
        <taxon>Marasmiineae</taxon>
        <taxon>Mycenaceae</taxon>
        <taxon>Roridomyces</taxon>
    </lineage>
</organism>
<dbReference type="EMBL" id="JARKIF010000022">
    <property type="protein sequence ID" value="KAJ7616564.1"/>
    <property type="molecule type" value="Genomic_DNA"/>
</dbReference>
<feature type="transmembrane region" description="Helical" evidence="1">
    <location>
        <begin position="102"/>
        <end position="120"/>
    </location>
</feature>
<evidence type="ECO:0000313" key="3">
    <source>
        <dbReference type="EMBL" id="KAJ7616564.1"/>
    </source>
</evidence>
<feature type="transmembrane region" description="Helical" evidence="1">
    <location>
        <begin position="183"/>
        <end position="205"/>
    </location>
</feature>
<comment type="caution">
    <text evidence="3">The sequence shown here is derived from an EMBL/GenBank/DDBJ whole genome shotgun (WGS) entry which is preliminary data.</text>
</comment>
<dbReference type="InterPro" id="IPR045339">
    <property type="entry name" value="DUF6534"/>
</dbReference>
<dbReference type="AlphaFoldDB" id="A0AAD7BBP2"/>
<keyword evidence="1" id="KW-0472">Membrane</keyword>
<feature type="domain" description="DUF6534" evidence="2">
    <location>
        <begin position="148"/>
        <end position="234"/>
    </location>
</feature>
<feature type="transmembrane region" description="Helical" evidence="1">
    <location>
        <begin position="27"/>
        <end position="50"/>
    </location>
</feature>
<evidence type="ECO:0000259" key="2">
    <source>
        <dbReference type="Pfam" id="PF20152"/>
    </source>
</evidence>
<dbReference type="PANTHER" id="PTHR40465:SF1">
    <property type="entry name" value="DUF6534 DOMAIN-CONTAINING PROTEIN"/>
    <property type="match status" value="1"/>
</dbReference>
<keyword evidence="1" id="KW-0812">Transmembrane</keyword>
<reference evidence="3" key="1">
    <citation type="submission" date="2023-03" db="EMBL/GenBank/DDBJ databases">
        <title>Massive genome expansion in bonnet fungi (Mycena s.s.) driven by repeated elements and novel gene families across ecological guilds.</title>
        <authorList>
            <consortium name="Lawrence Berkeley National Laboratory"/>
            <person name="Harder C.B."/>
            <person name="Miyauchi S."/>
            <person name="Viragh M."/>
            <person name="Kuo A."/>
            <person name="Thoen E."/>
            <person name="Andreopoulos B."/>
            <person name="Lu D."/>
            <person name="Skrede I."/>
            <person name="Drula E."/>
            <person name="Henrissat B."/>
            <person name="Morin E."/>
            <person name="Kohler A."/>
            <person name="Barry K."/>
            <person name="LaButti K."/>
            <person name="Morin E."/>
            <person name="Salamov A."/>
            <person name="Lipzen A."/>
            <person name="Mereny Z."/>
            <person name="Hegedus B."/>
            <person name="Baldrian P."/>
            <person name="Stursova M."/>
            <person name="Weitz H."/>
            <person name="Taylor A."/>
            <person name="Grigoriev I.V."/>
            <person name="Nagy L.G."/>
            <person name="Martin F."/>
            <person name="Kauserud H."/>
        </authorList>
    </citation>
    <scope>NUCLEOTIDE SEQUENCE</scope>
    <source>
        <strain evidence="3">9284</strain>
    </source>
</reference>
<keyword evidence="4" id="KW-1185">Reference proteome</keyword>
<feature type="transmembrane region" description="Helical" evidence="1">
    <location>
        <begin position="70"/>
        <end position="90"/>
    </location>
</feature>
<dbReference type="PANTHER" id="PTHR40465">
    <property type="entry name" value="CHROMOSOME 1, WHOLE GENOME SHOTGUN SEQUENCE"/>
    <property type="match status" value="1"/>
</dbReference>
<evidence type="ECO:0000313" key="4">
    <source>
        <dbReference type="Proteomes" id="UP001221142"/>
    </source>
</evidence>
<sequence>MFFNYALMGALSVQVYRYYCSFPKDRTVFRVLVFSLFAAEILETGMMSVAGDTMFGSGYGTTPILTQATSTWLAESILPTLIATTIQSFYAYRLYLFSRSRIITGAVILLSMTQLVALLFEEVYFRTHGNIPDLPAQATALIIGLSSAAACDLLISIAITYYLRRGYVISTVMHGVVFRLVRYTIQTGALTAFAALSQLFLIMVFPRRGFFQTNNWVGEKLHANSLLALLNARAVIVGGRHDPSPSQEMAELDISSRTLGDCSQA</sequence>